<evidence type="ECO:0000256" key="3">
    <source>
        <dbReference type="ARBA" id="ARBA00009406"/>
    </source>
</evidence>
<dbReference type="PANTHER" id="PTHR31528">
    <property type="entry name" value="4-AMINO-5-HYDROXYMETHYL-2-METHYLPYRIMIDINE PHOSPHATE SYNTHASE THI11-RELATED"/>
    <property type="match status" value="1"/>
</dbReference>
<dbReference type="InterPro" id="IPR015168">
    <property type="entry name" value="SsuA/THI5"/>
</dbReference>
<dbReference type="Proteomes" id="UP001596514">
    <property type="component" value="Unassembled WGS sequence"/>
</dbReference>
<evidence type="ECO:0000256" key="5">
    <source>
        <dbReference type="ARBA" id="ARBA00022679"/>
    </source>
</evidence>
<evidence type="ECO:0000313" key="14">
    <source>
        <dbReference type="Proteomes" id="UP001596514"/>
    </source>
</evidence>
<comment type="caution">
    <text evidence="13">The sequence shown here is derived from an EMBL/GenBank/DDBJ whole genome shotgun (WGS) entry which is preliminary data.</text>
</comment>
<accession>A0ABW2SXQ0</accession>
<evidence type="ECO:0000256" key="1">
    <source>
        <dbReference type="ARBA" id="ARBA00003469"/>
    </source>
</evidence>
<comment type="catalytic activity">
    <reaction evidence="11">
        <text>N(6)-(pyridoxal phosphate)-L-lysyl-[4-amino-5-hydroxymethyl-2-methylpyrimidine phosphate synthase] + L-histidyl-[4-amino-5-hydroxymethyl-2-methylpyrimidine phosphate synthase] + 2 Fe(3+) + 4 H2O = L-lysyl-[4-amino-5-hydroxymethyl-2-methylpyrimidine phosphate synthase] + (2S)-2-amino-5-hydroxy-4-oxopentanoyl-[4-amino-5-hydroxymethyl-2-methylpyrimidine phosphate synthase] + 4-amino-2-methyl-5-(phosphooxymethyl)pyrimidine + 3-oxopropanoate + 2 Fe(2+) + 2 H(+)</text>
        <dbReference type="Rhea" id="RHEA:65756"/>
        <dbReference type="Rhea" id="RHEA-COMP:16892"/>
        <dbReference type="Rhea" id="RHEA-COMP:16893"/>
        <dbReference type="Rhea" id="RHEA-COMP:16894"/>
        <dbReference type="Rhea" id="RHEA-COMP:16895"/>
        <dbReference type="ChEBI" id="CHEBI:15377"/>
        <dbReference type="ChEBI" id="CHEBI:15378"/>
        <dbReference type="ChEBI" id="CHEBI:29033"/>
        <dbReference type="ChEBI" id="CHEBI:29034"/>
        <dbReference type="ChEBI" id="CHEBI:29969"/>
        <dbReference type="ChEBI" id="CHEBI:29979"/>
        <dbReference type="ChEBI" id="CHEBI:33190"/>
        <dbReference type="ChEBI" id="CHEBI:58354"/>
        <dbReference type="ChEBI" id="CHEBI:143915"/>
        <dbReference type="ChEBI" id="CHEBI:157692"/>
    </reaction>
    <physiologicalReaction direction="left-to-right" evidence="11">
        <dbReference type="Rhea" id="RHEA:65757"/>
    </physiologicalReaction>
</comment>
<dbReference type="RefSeq" id="WP_343980533.1">
    <property type="nucleotide sequence ID" value="NZ_BAAAGK010000203.1"/>
</dbReference>
<dbReference type="InterPro" id="IPR027939">
    <property type="entry name" value="NMT1/THI5"/>
</dbReference>
<dbReference type="Gene3D" id="3.40.190.10">
    <property type="entry name" value="Periplasmic binding protein-like II"/>
    <property type="match status" value="2"/>
</dbReference>
<evidence type="ECO:0000259" key="12">
    <source>
        <dbReference type="Pfam" id="PF09084"/>
    </source>
</evidence>
<comment type="pathway">
    <text evidence="2">Cofactor biosynthesis; thiamine diphosphate biosynthesis.</text>
</comment>
<evidence type="ECO:0000256" key="6">
    <source>
        <dbReference type="ARBA" id="ARBA00022723"/>
    </source>
</evidence>
<comment type="subunit">
    <text evidence="4">Homodimer.</text>
</comment>
<evidence type="ECO:0000256" key="9">
    <source>
        <dbReference type="ARBA" id="ARBA00023004"/>
    </source>
</evidence>
<dbReference type="SUPFAM" id="SSF53850">
    <property type="entry name" value="Periplasmic binding protein-like II"/>
    <property type="match status" value="1"/>
</dbReference>
<keyword evidence="5" id="KW-0808">Transferase</keyword>
<protein>
    <recommendedName>
        <fullName evidence="10">Thiamine pyrimidine synthase</fullName>
    </recommendedName>
</protein>
<evidence type="ECO:0000256" key="10">
    <source>
        <dbReference type="ARBA" id="ARBA00033171"/>
    </source>
</evidence>
<evidence type="ECO:0000313" key="13">
    <source>
        <dbReference type="EMBL" id="MFC7600794.1"/>
    </source>
</evidence>
<dbReference type="EMBL" id="JBHTEE010000001">
    <property type="protein sequence ID" value="MFC7600794.1"/>
    <property type="molecule type" value="Genomic_DNA"/>
</dbReference>
<evidence type="ECO:0000256" key="11">
    <source>
        <dbReference type="ARBA" id="ARBA00048179"/>
    </source>
</evidence>
<comment type="function">
    <text evidence="1">Responsible for the formation of the pyrimidine heterocycle in the thiamine biosynthesis pathway. Catalyzes the formation of hydroxymethylpyrimidine phosphate (HMP-P) from histidine and pyridoxal phosphate (PLP). The protein uses PLP and the active site histidine to form HMP-P, generating an inactive enzyme. The enzyme can only undergo a single turnover, which suggests it is a suicide enzyme.</text>
</comment>
<proteinExistence type="inferred from homology"/>
<gene>
    <name evidence="13" type="ORF">ACFQVD_11875</name>
</gene>
<name>A0ABW2SXQ0_9ACTN</name>
<keyword evidence="7" id="KW-0663">Pyridoxal phosphate</keyword>
<reference evidence="14" key="1">
    <citation type="journal article" date="2019" name="Int. J. Syst. Evol. Microbiol.">
        <title>The Global Catalogue of Microorganisms (GCM) 10K type strain sequencing project: providing services to taxonomists for standard genome sequencing and annotation.</title>
        <authorList>
            <consortium name="The Broad Institute Genomics Platform"/>
            <consortium name="The Broad Institute Genome Sequencing Center for Infectious Disease"/>
            <person name="Wu L."/>
            <person name="Ma J."/>
        </authorList>
    </citation>
    <scope>NUCLEOTIDE SEQUENCE [LARGE SCALE GENOMIC DNA]</scope>
    <source>
        <strain evidence="14">JCM 10083</strain>
    </source>
</reference>
<feature type="domain" description="SsuA/THI5-like" evidence="12">
    <location>
        <begin position="16"/>
        <end position="225"/>
    </location>
</feature>
<evidence type="ECO:0000256" key="4">
    <source>
        <dbReference type="ARBA" id="ARBA00011738"/>
    </source>
</evidence>
<organism evidence="13 14">
    <name type="scientific">Streptosporangium amethystogenes subsp. fukuiense</name>
    <dbReference type="NCBI Taxonomy" id="698418"/>
    <lineage>
        <taxon>Bacteria</taxon>
        <taxon>Bacillati</taxon>
        <taxon>Actinomycetota</taxon>
        <taxon>Actinomycetes</taxon>
        <taxon>Streptosporangiales</taxon>
        <taxon>Streptosporangiaceae</taxon>
        <taxon>Streptosporangium</taxon>
    </lineage>
</organism>
<evidence type="ECO:0000256" key="2">
    <source>
        <dbReference type="ARBA" id="ARBA00004948"/>
    </source>
</evidence>
<keyword evidence="14" id="KW-1185">Reference proteome</keyword>
<evidence type="ECO:0000256" key="7">
    <source>
        <dbReference type="ARBA" id="ARBA00022898"/>
    </source>
</evidence>
<keyword evidence="6" id="KW-0479">Metal-binding</keyword>
<dbReference type="Pfam" id="PF09084">
    <property type="entry name" value="NMT1"/>
    <property type="match status" value="1"/>
</dbReference>
<keyword evidence="9" id="KW-0408">Iron</keyword>
<dbReference type="PANTHER" id="PTHR31528:SF1">
    <property type="entry name" value="4-AMINO-5-HYDROXYMETHYL-2-METHYLPYRIMIDINE PHOSPHATE SYNTHASE THI11-RELATED"/>
    <property type="match status" value="1"/>
</dbReference>
<sequence>MPGTKNLSLQLAWLANVQSAGEIAADKLGYFKEVGLTVATRPGGPNANPIPLVAGGNSLVGITYAPALMLARSQDIPVRCFGAAMQKAPLAYFSLKSSGITSVSQYKGKKIGVQVGGEPLLSALLRKNGLDLSDVELVKVGADTTPLITGQVDLFAAWVLNLQQLAPAKEKGLNHQTLWDNGVRIQSNYYIATEETLTNRRDELVAFLEAVSKGWAYAIDNPQQAVDMVAETAPGLQKKHELEEIKTLLPGFLYGPQTQQHGWGWMDKALWESALSEYQQLGVLKKPVSVDEIATWEVLNGATGRVRR</sequence>
<keyword evidence="8" id="KW-0784">Thiamine biosynthesis</keyword>
<evidence type="ECO:0000256" key="8">
    <source>
        <dbReference type="ARBA" id="ARBA00022977"/>
    </source>
</evidence>
<comment type="similarity">
    <text evidence="3">Belongs to the NMT1/THI5 family.</text>
</comment>